<gene>
    <name evidence="10" type="ORF">P8V03_13800</name>
</gene>
<keyword evidence="4 7" id="KW-0812">Transmembrane</keyword>
<evidence type="ECO:0000256" key="3">
    <source>
        <dbReference type="ARBA" id="ARBA00022475"/>
    </source>
</evidence>
<dbReference type="RefSeq" id="WP_318798574.1">
    <property type="nucleotide sequence ID" value="NZ_JARUJP010000017.1"/>
</dbReference>
<reference evidence="10 11" key="1">
    <citation type="submission" date="2023-04" db="EMBL/GenBank/DDBJ databases">
        <title>Clostridium tannerae sp. nov., isolated from the fecal material of an alpaca.</title>
        <authorList>
            <person name="Miller S."/>
            <person name="Hendry M."/>
            <person name="King J."/>
            <person name="Sankaranarayanan K."/>
            <person name="Lawson P.A."/>
        </authorList>
    </citation>
    <scope>NUCLEOTIDE SEQUENCE [LARGE SCALE GENOMIC DNA]</scope>
    <source>
        <strain evidence="10 11">A1-XYC3</strain>
    </source>
</reference>
<comment type="subcellular location">
    <subcellularLocation>
        <location evidence="1">Cell membrane</location>
        <topology evidence="1">Multi-pass membrane protein</topology>
    </subcellularLocation>
</comment>
<dbReference type="InterPro" id="IPR025857">
    <property type="entry name" value="MacB_PCD"/>
</dbReference>
<keyword evidence="6 7" id="KW-0472">Membrane</keyword>
<evidence type="ECO:0000256" key="5">
    <source>
        <dbReference type="ARBA" id="ARBA00022989"/>
    </source>
</evidence>
<dbReference type="Pfam" id="PF02687">
    <property type="entry name" value="FtsX"/>
    <property type="match status" value="1"/>
</dbReference>
<keyword evidence="3" id="KW-1003">Cell membrane</keyword>
<keyword evidence="11" id="KW-1185">Reference proteome</keyword>
<evidence type="ECO:0000256" key="2">
    <source>
        <dbReference type="ARBA" id="ARBA00005236"/>
    </source>
</evidence>
<dbReference type="Proteomes" id="UP001281656">
    <property type="component" value="Unassembled WGS sequence"/>
</dbReference>
<dbReference type="PANTHER" id="PTHR30489:SF0">
    <property type="entry name" value="LIPOPROTEIN-RELEASING SYSTEM TRANSMEMBRANE PROTEIN LOLE"/>
    <property type="match status" value="1"/>
</dbReference>
<evidence type="ECO:0000256" key="7">
    <source>
        <dbReference type="SAM" id="Phobius"/>
    </source>
</evidence>
<feature type="domain" description="MacB-like periplasmic core" evidence="9">
    <location>
        <begin position="19"/>
        <end position="224"/>
    </location>
</feature>
<evidence type="ECO:0000313" key="10">
    <source>
        <dbReference type="EMBL" id="MDW8802224.1"/>
    </source>
</evidence>
<feature type="transmembrane region" description="Helical" evidence="7">
    <location>
        <begin position="20"/>
        <end position="39"/>
    </location>
</feature>
<name>A0ABU4JVQ0_9CLOT</name>
<evidence type="ECO:0000313" key="11">
    <source>
        <dbReference type="Proteomes" id="UP001281656"/>
    </source>
</evidence>
<accession>A0ABU4JVQ0</accession>
<sequence>MFASFKIAWRFLKNNKAQTLIIILGIAIGVSVQIFLGLLSKGVDATLLDKIIGSSSHITVYFSKGGMEEWESKKEKIQALGSDIKTVLPVAEHQVFIKLKDMNEPVRLRGITSKEANLLYNLEDKTYEGKMIKEAKEALVGRELKERLDLKLGDKFNIVTIDNKNLELTVTGFYDLGSAKLNRQWVFTDLKTSQDLIGFGNKITSIEISAVNPYNADILEKKVEESLNNKNLKVDNWKSQNKLLVSGIIGQRVCTIIIQVFVLLAAVLSIMSILGITATQKYKQIGILKAMGVEDSSVASIFFVQAFILGVIATLFGVGLNIMYIKAFNRYITLEGKPLVDIVIDNKFIIISSLIDITASTLAAFFPAAKSYRLSPVEVIGGQNA</sequence>
<dbReference type="InterPro" id="IPR051447">
    <property type="entry name" value="Lipoprotein-release_system"/>
</dbReference>
<comment type="similarity">
    <text evidence="2">Belongs to the ABC-4 integral membrane protein family. LolC/E subfamily.</text>
</comment>
<dbReference type="EMBL" id="JARUJP010000017">
    <property type="protein sequence ID" value="MDW8802224.1"/>
    <property type="molecule type" value="Genomic_DNA"/>
</dbReference>
<feature type="transmembrane region" description="Helical" evidence="7">
    <location>
        <begin position="298"/>
        <end position="328"/>
    </location>
</feature>
<protein>
    <submittedName>
        <fullName evidence="10">ABC transporter permease</fullName>
    </submittedName>
</protein>
<evidence type="ECO:0000256" key="6">
    <source>
        <dbReference type="ARBA" id="ARBA00023136"/>
    </source>
</evidence>
<dbReference type="PANTHER" id="PTHR30489">
    <property type="entry name" value="LIPOPROTEIN-RELEASING SYSTEM TRANSMEMBRANE PROTEIN LOLE"/>
    <property type="match status" value="1"/>
</dbReference>
<proteinExistence type="inferred from homology"/>
<evidence type="ECO:0000259" key="9">
    <source>
        <dbReference type="Pfam" id="PF12704"/>
    </source>
</evidence>
<comment type="caution">
    <text evidence="10">The sequence shown here is derived from an EMBL/GenBank/DDBJ whole genome shotgun (WGS) entry which is preliminary data.</text>
</comment>
<evidence type="ECO:0000256" key="1">
    <source>
        <dbReference type="ARBA" id="ARBA00004651"/>
    </source>
</evidence>
<feature type="transmembrane region" description="Helical" evidence="7">
    <location>
        <begin position="256"/>
        <end position="277"/>
    </location>
</feature>
<dbReference type="Pfam" id="PF12704">
    <property type="entry name" value="MacB_PCD"/>
    <property type="match status" value="1"/>
</dbReference>
<keyword evidence="5 7" id="KW-1133">Transmembrane helix</keyword>
<organism evidence="10 11">
    <name type="scientific">Clostridium tanneri</name>
    <dbReference type="NCBI Taxonomy" id="3037988"/>
    <lineage>
        <taxon>Bacteria</taxon>
        <taxon>Bacillati</taxon>
        <taxon>Bacillota</taxon>
        <taxon>Clostridia</taxon>
        <taxon>Eubacteriales</taxon>
        <taxon>Clostridiaceae</taxon>
        <taxon>Clostridium</taxon>
    </lineage>
</organism>
<feature type="domain" description="ABC3 transporter permease C-terminal" evidence="8">
    <location>
        <begin position="257"/>
        <end position="376"/>
    </location>
</feature>
<evidence type="ECO:0000259" key="8">
    <source>
        <dbReference type="Pfam" id="PF02687"/>
    </source>
</evidence>
<dbReference type="InterPro" id="IPR003838">
    <property type="entry name" value="ABC3_permease_C"/>
</dbReference>
<evidence type="ECO:0000256" key="4">
    <source>
        <dbReference type="ARBA" id="ARBA00022692"/>
    </source>
</evidence>